<sequence length="815" mass="86871">MTQDLPVAEALPALRDALQVGSNAVLIAPPGAGKTTLVPLVLKDEPWAAGARILVLEPRRVAARAAARRMAELLGEPAPGGTIGLATRLDRAFSDRTRVEVVTEGLLVRRLQSDPGLDGVAAVLFDEAHERNIDTDLALALCLDLQRALRPELRLLAMSATLDGGAFARLLGDAPVVESMGRAYPVTLKYRPRDLSDARDLPEAMAGAIRDALREHPGDVLAFLPGWGEIRRTQERLSGLDALVVPLHGELPPAEQDIALNPAPDGRRKVVLATSIAETSLTVPGVRIVVDGGFRRAPRLDPASGLSRLVTVRISRAAAEQRAGRAGRTAPGVAIRLWTEALHRGLPLADRPEMLEAELSSLVLDVAGWGASLGDLAFLDPPPAGAVKAAQALLRDLDALDGEGRITATGRRMARLGTHPRLARMLVAATDDGERALAADLAALLEERDPIRDREAPSDVHLRLDLLHGADRADADRGTVHRIRRAAALHRRRLGVHGQVQADGDAGALLAAGFPDRIAAKRGAMNGAFRLASGQGARLPATDPLAKSALLAVADLALQGTEARIRMAAPIDRGVLEARFPERLRREEGAAFDARAGAVQARRRLMFGPLVLEEAPLPQADPAAVAAALAAAAADRALRDLNWTDAARQTQARMGWMRKAEGEDWPDASDAALVETVQDWLAPHLHGRTRLSDLAALDVTALLRDALPWDRQRALDAALPPRLGLPSGRSAAIDYAREVPTLEARAQHLFGMAAMPPLAGGRVPLQVALLSPAGRPIAVTGDLAGFWKGSWAEVRKEMRGRYPRHAWPEDPAAGG</sequence>
<dbReference type="InterPro" id="IPR010225">
    <property type="entry name" value="HrpB"/>
</dbReference>
<keyword evidence="4 8" id="KW-0347">Helicase</keyword>
<dbReference type="InterPro" id="IPR048333">
    <property type="entry name" value="HA2_WH"/>
</dbReference>
<protein>
    <recommendedName>
        <fullName evidence="1">RNA helicase</fullName>
        <ecNumber evidence="1">3.6.4.13</ecNumber>
    </recommendedName>
</protein>
<keyword evidence="3" id="KW-0378">Hydrolase</keyword>
<dbReference type="PANTHER" id="PTHR43519">
    <property type="entry name" value="ATP-DEPENDENT RNA HELICASE HRPB"/>
    <property type="match status" value="1"/>
</dbReference>
<dbReference type="CDD" id="cd17990">
    <property type="entry name" value="DEXHc_HrpB"/>
    <property type="match status" value="1"/>
</dbReference>
<evidence type="ECO:0000259" key="7">
    <source>
        <dbReference type="PROSITE" id="PS51194"/>
    </source>
</evidence>
<dbReference type="InterPro" id="IPR013689">
    <property type="entry name" value="RNA_helicase_ATP-dep_HrpB_C"/>
</dbReference>
<dbReference type="SMART" id="SM00490">
    <property type="entry name" value="HELICc"/>
    <property type="match status" value="1"/>
</dbReference>
<dbReference type="GO" id="GO:0004386">
    <property type="term" value="F:helicase activity"/>
    <property type="evidence" value="ECO:0007669"/>
    <property type="project" value="UniProtKB-KW"/>
</dbReference>
<keyword evidence="2" id="KW-0547">Nucleotide-binding</keyword>
<dbReference type="Gene3D" id="1.20.120.1080">
    <property type="match status" value="1"/>
</dbReference>
<dbReference type="Pfam" id="PF04408">
    <property type="entry name" value="WHD_HA2"/>
    <property type="match status" value="1"/>
</dbReference>
<dbReference type="SMART" id="SM00487">
    <property type="entry name" value="DEXDc"/>
    <property type="match status" value="1"/>
</dbReference>
<evidence type="ECO:0000256" key="4">
    <source>
        <dbReference type="ARBA" id="ARBA00022806"/>
    </source>
</evidence>
<evidence type="ECO:0000313" key="9">
    <source>
        <dbReference type="Proteomes" id="UP000698752"/>
    </source>
</evidence>
<dbReference type="InterPro" id="IPR011545">
    <property type="entry name" value="DEAD/DEAH_box_helicase_dom"/>
</dbReference>
<dbReference type="PROSITE" id="PS51192">
    <property type="entry name" value="HELICASE_ATP_BIND_1"/>
    <property type="match status" value="1"/>
</dbReference>
<evidence type="ECO:0000256" key="5">
    <source>
        <dbReference type="ARBA" id="ARBA00022840"/>
    </source>
</evidence>
<comment type="caution">
    <text evidence="8">The sequence shown here is derived from an EMBL/GenBank/DDBJ whole genome shotgun (WGS) entry which is preliminary data.</text>
</comment>
<dbReference type="Pfam" id="PF00271">
    <property type="entry name" value="Helicase_C"/>
    <property type="match status" value="1"/>
</dbReference>
<dbReference type="PANTHER" id="PTHR43519:SF1">
    <property type="entry name" value="ATP-DEPENDENT RNA HELICASE HRPB"/>
    <property type="match status" value="1"/>
</dbReference>
<dbReference type="InterPro" id="IPR014001">
    <property type="entry name" value="Helicase_ATP-bd"/>
</dbReference>
<dbReference type="EC" id="3.6.4.13" evidence="1"/>
<dbReference type="InterPro" id="IPR001650">
    <property type="entry name" value="Helicase_C-like"/>
</dbReference>
<evidence type="ECO:0000256" key="3">
    <source>
        <dbReference type="ARBA" id="ARBA00022801"/>
    </source>
</evidence>
<gene>
    <name evidence="8" type="primary">hrpB</name>
    <name evidence="8" type="ORF">GXW78_16530</name>
</gene>
<dbReference type="Gene3D" id="3.40.50.300">
    <property type="entry name" value="P-loop containing nucleotide triphosphate hydrolases"/>
    <property type="match status" value="2"/>
</dbReference>
<evidence type="ECO:0000256" key="2">
    <source>
        <dbReference type="ARBA" id="ARBA00022741"/>
    </source>
</evidence>
<organism evidence="8 9">
    <name type="scientific">Neoroseomonas terrae</name>
    <dbReference type="NCBI Taxonomy" id="424799"/>
    <lineage>
        <taxon>Bacteria</taxon>
        <taxon>Pseudomonadati</taxon>
        <taxon>Pseudomonadota</taxon>
        <taxon>Alphaproteobacteria</taxon>
        <taxon>Acetobacterales</taxon>
        <taxon>Acetobacteraceae</taxon>
        <taxon>Neoroseomonas</taxon>
    </lineage>
</organism>
<dbReference type="Pfam" id="PF00270">
    <property type="entry name" value="DEAD"/>
    <property type="match status" value="1"/>
</dbReference>
<dbReference type="RefSeq" id="WP_211869946.1">
    <property type="nucleotide sequence ID" value="NZ_JAAEDI010000017.1"/>
</dbReference>
<dbReference type="PIRSF" id="PIRSF005496">
    <property type="entry name" value="ATP_hel_hrpB"/>
    <property type="match status" value="1"/>
</dbReference>
<keyword evidence="9" id="KW-1185">Reference proteome</keyword>
<dbReference type="SMART" id="SM00847">
    <property type="entry name" value="HA2"/>
    <property type="match status" value="1"/>
</dbReference>
<proteinExistence type="predicted"/>
<dbReference type="Proteomes" id="UP000698752">
    <property type="component" value="Unassembled WGS sequence"/>
</dbReference>
<dbReference type="EMBL" id="JAAEDI010000017">
    <property type="protein sequence ID" value="MBR0651280.1"/>
    <property type="molecule type" value="Genomic_DNA"/>
</dbReference>
<name>A0ABS5EJS6_9PROT</name>
<keyword evidence="5" id="KW-0067">ATP-binding</keyword>
<dbReference type="InterPro" id="IPR007502">
    <property type="entry name" value="Helicase-assoc_dom"/>
</dbReference>
<dbReference type="NCBIfam" id="TIGR01970">
    <property type="entry name" value="DEAH_box_HrpB"/>
    <property type="match status" value="1"/>
</dbReference>
<reference evidence="9" key="1">
    <citation type="journal article" date="2021" name="Syst. Appl. Microbiol.">
        <title>Roseomonas hellenica sp. nov., isolated from roots of wild-growing Alkanna tinctoria.</title>
        <authorList>
            <person name="Rat A."/>
            <person name="Naranjo H.D."/>
            <person name="Lebbe L."/>
            <person name="Cnockaert M."/>
            <person name="Krigas N."/>
            <person name="Grigoriadou K."/>
            <person name="Maloupa E."/>
            <person name="Willems A."/>
        </authorList>
    </citation>
    <scope>NUCLEOTIDE SEQUENCE [LARGE SCALE GENOMIC DNA]</scope>
    <source>
        <strain evidence="9">LMG 31159</strain>
    </source>
</reference>
<dbReference type="Pfam" id="PF08482">
    <property type="entry name" value="HrpB_C"/>
    <property type="match status" value="1"/>
</dbReference>
<feature type="domain" description="Helicase C-terminal" evidence="7">
    <location>
        <begin position="208"/>
        <end position="370"/>
    </location>
</feature>
<dbReference type="PROSITE" id="PS00690">
    <property type="entry name" value="DEAH_ATP_HELICASE"/>
    <property type="match status" value="1"/>
</dbReference>
<feature type="domain" description="Helicase ATP-binding" evidence="6">
    <location>
        <begin position="15"/>
        <end position="180"/>
    </location>
</feature>
<dbReference type="InterPro" id="IPR049614">
    <property type="entry name" value="HrpB_DEXH"/>
</dbReference>
<dbReference type="SUPFAM" id="SSF52540">
    <property type="entry name" value="P-loop containing nucleoside triphosphate hydrolases"/>
    <property type="match status" value="1"/>
</dbReference>
<dbReference type="InterPro" id="IPR002464">
    <property type="entry name" value="DNA/RNA_helicase_DEAH_CS"/>
</dbReference>
<dbReference type="PROSITE" id="PS51194">
    <property type="entry name" value="HELICASE_CTER"/>
    <property type="match status" value="1"/>
</dbReference>
<evidence type="ECO:0000313" key="8">
    <source>
        <dbReference type="EMBL" id="MBR0651280.1"/>
    </source>
</evidence>
<evidence type="ECO:0000259" key="6">
    <source>
        <dbReference type="PROSITE" id="PS51192"/>
    </source>
</evidence>
<accession>A0ABS5EJS6</accession>
<evidence type="ECO:0000256" key="1">
    <source>
        <dbReference type="ARBA" id="ARBA00012552"/>
    </source>
</evidence>
<dbReference type="CDD" id="cd18791">
    <property type="entry name" value="SF2_C_RHA"/>
    <property type="match status" value="1"/>
</dbReference>
<dbReference type="InterPro" id="IPR027417">
    <property type="entry name" value="P-loop_NTPase"/>
</dbReference>